<organism evidence="4 5">
    <name type="scientific">Pseudaquabacterium rugosum</name>
    <dbReference type="NCBI Taxonomy" id="2984194"/>
    <lineage>
        <taxon>Bacteria</taxon>
        <taxon>Pseudomonadati</taxon>
        <taxon>Pseudomonadota</taxon>
        <taxon>Betaproteobacteria</taxon>
        <taxon>Burkholderiales</taxon>
        <taxon>Sphaerotilaceae</taxon>
        <taxon>Pseudaquabacterium</taxon>
    </lineage>
</organism>
<reference evidence="4 5" key="1">
    <citation type="submission" date="2024-04" db="EMBL/GenBank/DDBJ databases">
        <title>Novel species of the genus Ideonella isolated from streams.</title>
        <authorList>
            <person name="Lu H."/>
        </authorList>
    </citation>
    <scope>NUCLEOTIDE SEQUENCE [LARGE SCALE GENOMIC DNA]</scope>
    <source>
        <strain evidence="4 5">BYS139W</strain>
    </source>
</reference>
<evidence type="ECO:0000313" key="5">
    <source>
        <dbReference type="Proteomes" id="UP001368500"/>
    </source>
</evidence>
<dbReference type="Proteomes" id="UP001368500">
    <property type="component" value="Unassembled WGS sequence"/>
</dbReference>
<dbReference type="PANTHER" id="PTHR12304:SF4">
    <property type="entry name" value="URIDINE NUCLEOSIDASE"/>
    <property type="match status" value="1"/>
</dbReference>
<dbReference type="PANTHER" id="PTHR12304">
    <property type="entry name" value="INOSINE-URIDINE PREFERRING NUCLEOSIDE HYDROLASE"/>
    <property type="match status" value="1"/>
</dbReference>
<keyword evidence="1 4" id="KW-0378">Hydrolase</keyword>
<sequence length="309" mass="32421">MKPTPDLLIPLQPRARLFVDNDHAGDPDGLWALAHLLLCPTVRTVAIGSALLDPRLAAAAGVPTQRTAALGQAAVVALLQQLGSPGRTAWPPVLAGAEAPGPAHDADNAAAAALVDEALRDDALPLWVACGGPLTNVAAALRLAPRIADRITLVWIGGTRQRPDADAVDEATEYNFATDAQAAREVLACAGLRIHQVPREAYRTLRVSVAELGTALRPLSPLADWLHGRYRALPPFVRLGGSVTFGDSALVLLCALTDALTDTPGAATDDGVRRTGPLRWQHTMLDGRLLLADLQARLRLQAAGLSDAG</sequence>
<gene>
    <name evidence="4" type="ORF">AACH11_24450</name>
</gene>
<dbReference type="Gene3D" id="3.90.245.10">
    <property type="entry name" value="Ribonucleoside hydrolase-like"/>
    <property type="match status" value="1"/>
</dbReference>
<accession>A0ABU9BKC8</accession>
<dbReference type="EMBL" id="JBBUTF010000041">
    <property type="protein sequence ID" value="MEK8029120.1"/>
    <property type="molecule type" value="Genomic_DNA"/>
</dbReference>
<proteinExistence type="predicted"/>
<feature type="domain" description="Inosine/uridine-preferring nucleoside hydrolase" evidence="3">
    <location>
        <begin position="98"/>
        <end position="204"/>
    </location>
</feature>
<evidence type="ECO:0000256" key="2">
    <source>
        <dbReference type="ARBA" id="ARBA00023295"/>
    </source>
</evidence>
<dbReference type="InterPro" id="IPR036452">
    <property type="entry name" value="Ribo_hydro-like"/>
</dbReference>
<protein>
    <submittedName>
        <fullName evidence="4">Nucleoside hydrolase</fullName>
    </submittedName>
</protein>
<evidence type="ECO:0000313" key="4">
    <source>
        <dbReference type="EMBL" id="MEK8029120.1"/>
    </source>
</evidence>
<dbReference type="InterPro" id="IPR001910">
    <property type="entry name" value="Inosine/uridine_hydrolase_dom"/>
</dbReference>
<comment type="caution">
    <text evidence="4">The sequence shown here is derived from an EMBL/GenBank/DDBJ whole genome shotgun (WGS) entry which is preliminary data.</text>
</comment>
<dbReference type="GO" id="GO:0016787">
    <property type="term" value="F:hydrolase activity"/>
    <property type="evidence" value="ECO:0007669"/>
    <property type="project" value="UniProtKB-KW"/>
</dbReference>
<keyword evidence="5" id="KW-1185">Reference proteome</keyword>
<name>A0ABU9BKC8_9BURK</name>
<keyword evidence="2" id="KW-0326">Glycosidase</keyword>
<dbReference type="Pfam" id="PF01156">
    <property type="entry name" value="IU_nuc_hydro"/>
    <property type="match status" value="1"/>
</dbReference>
<dbReference type="InterPro" id="IPR023186">
    <property type="entry name" value="IUNH"/>
</dbReference>
<evidence type="ECO:0000256" key="1">
    <source>
        <dbReference type="ARBA" id="ARBA00022801"/>
    </source>
</evidence>
<dbReference type="SUPFAM" id="SSF53590">
    <property type="entry name" value="Nucleoside hydrolase"/>
    <property type="match status" value="1"/>
</dbReference>
<evidence type="ECO:0000259" key="3">
    <source>
        <dbReference type="Pfam" id="PF01156"/>
    </source>
</evidence>
<dbReference type="RefSeq" id="WP_341376906.1">
    <property type="nucleotide sequence ID" value="NZ_JBBUTF010000041.1"/>
</dbReference>